<comment type="subcellular location">
    <subcellularLocation>
        <location evidence="1">Membrane</location>
        <topology evidence="1">Single-pass type II membrane protein</topology>
    </subcellularLocation>
</comment>
<evidence type="ECO:0000256" key="9">
    <source>
        <dbReference type="ARBA" id="ARBA00022989"/>
    </source>
</evidence>
<evidence type="ECO:0000256" key="14">
    <source>
        <dbReference type="PIRSR" id="PIRSR634016-4"/>
    </source>
</evidence>
<dbReference type="InterPro" id="IPR024571">
    <property type="entry name" value="ERAP1-like_C_dom"/>
</dbReference>
<keyword evidence="19" id="KW-0031">Aminopeptidase</keyword>
<dbReference type="Pfam" id="PF17900">
    <property type="entry name" value="Peptidase_M1_N"/>
    <property type="match status" value="1"/>
</dbReference>
<dbReference type="AlphaFoldDB" id="A0A8X7XFR0"/>
<evidence type="ECO:0000256" key="1">
    <source>
        <dbReference type="ARBA" id="ARBA00004606"/>
    </source>
</evidence>
<keyword evidence="12" id="KW-0325">Glycoprotein</keyword>
<dbReference type="Proteomes" id="UP000886611">
    <property type="component" value="Unassembled WGS sequence"/>
</dbReference>
<feature type="site" description="Transition state stabilizer" evidence="14">
    <location>
        <position position="443"/>
    </location>
</feature>
<dbReference type="InterPro" id="IPR042097">
    <property type="entry name" value="Aminopeptidase_N-like_N_sf"/>
</dbReference>
<evidence type="ECO:0000313" key="19">
    <source>
        <dbReference type="EMBL" id="KAG2466834.1"/>
    </source>
</evidence>
<sequence length="608" mass="69227">MIENSMFEEEPDVVDLAKEPPLYPLEPDDAVYEPRSSRLLVRGLGENELDEEEEDCESSARLLGMSFMNRTSSLRNNNSSYIRQESNGSCSFPSARTLFVGAFVLLVIATVAMVIYFLPKCNFTKEGCNKTDHSVEPLYPISTNGKIFPWTNIRLPRNVIPVHYDISLHPDLITMTFNGSVTIKMKIIEETRNIILHSSGLSLNVKSSMVEGTHRKISEMLEYKPWDQIALVFPEDLQKGQTCIVEIEFSANLSDTYSGFYKSSYKNKDGEIRWLAATQFEPLAARTAFPCFDEPDFKATFLIKIKRDANYISLSNMPKIHSTELHDDIVEDEFEKSVNMSTYLVAFIVADFKSVSKELNGTKWFGNLVTMEWWSDLWLNEGFATFMEFMSVQSTFPELEVNDDFLMARFRAMAKDSLNSSHPISSSVSTPEEIEEIFDSVSYEKLKILSLFGNLIDKQTWANNGSLADHRLRSSLLKIACTYQHQSCLEKARSLFSTWKTSRNNISLPADVKSTVFFVGAMSEEGWNILLQEYSESMYDAEKHKILEALASTPNTTKLVWMMQDSLNGGIFRPLDLPTILSAASKTLSGYLYAWDFVKEKWDLIIEK</sequence>
<dbReference type="InterPro" id="IPR050344">
    <property type="entry name" value="Peptidase_M1_aminopeptidases"/>
</dbReference>
<feature type="region of interest" description="Disordered" evidence="15">
    <location>
        <begin position="1"/>
        <end position="20"/>
    </location>
</feature>
<dbReference type="GO" id="GO:0005615">
    <property type="term" value="C:extracellular space"/>
    <property type="evidence" value="ECO:0007669"/>
    <property type="project" value="TreeGrafter"/>
</dbReference>
<dbReference type="SUPFAM" id="SSF55486">
    <property type="entry name" value="Metalloproteases ('zincins'), catalytic domain"/>
    <property type="match status" value="1"/>
</dbReference>
<organism evidence="19 20">
    <name type="scientific">Polypterus senegalus</name>
    <name type="common">Senegal bichir</name>
    <dbReference type="NCBI Taxonomy" id="55291"/>
    <lineage>
        <taxon>Eukaryota</taxon>
        <taxon>Metazoa</taxon>
        <taxon>Chordata</taxon>
        <taxon>Craniata</taxon>
        <taxon>Vertebrata</taxon>
        <taxon>Euteleostomi</taxon>
        <taxon>Actinopterygii</taxon>
        <taxon>Polypteriformes</taxon>
        <taxon>Polypteridae</taxon>
        <taxon>Polypterus</taxon>
    </lineage>
</organism>
<reference evidence="19 20" key="1">
    <citation type="journal article" date="2021" name="Cell">
        <title>Tracing the genetic footprints of vertebrate landing in non-teleost ray-finned fishes.</title>
        <authorList>
            <person name="Bi X."/>
            <person name="Wang K."/>
            <person name="Yang L."/>
            <person name="Pan H."/>
            <person name="Jiang H."/>
            <person name="Wei Q."/>
            <person name="Fang M."/>
            <person name="Yu H."/>
            <person name="Zhu C."/>
            <person name="Cai Y."/>
            <person name="He Y."/>
            <person name="Gan X."/>
            <person name="Zeng H."/>
            <person name="Yu D."/>
            <person name="Zhu Y."/>
            <person name="Jiang H."/>
            <person name="Qiu Q."/>
            <person name="Yang H."/>
            <person name="Zhang Y.E."/>
            <person name="Wang W."/>
            <person name="Zhu M."/>
            <person name="He S."/>
            <person name="Zhang G."/>
        </authorList>
    </citation>
    <scope>NUCLEOTIDE SEQUENCE [LARGE SCALE GENOMIC DNA]</scope>
    <source>
        <strain evidence="19">Bchr_013</strain>
    </source>
</reference>
<dbReference type="Gene3D" id="1.25.50.20">
    <property type="match status" value="1"/>
</dbReference>
<feature type="compositionally biased region" description="Acidic residues" evidence="15">
    <location>
        <begin position="1"/>
        <end position="13"/>
    </location>
</feature>
<dbReference type="PANTHER" id="PTHR11533">
    <property type="entry name" value="PROTEASE M1 ZINC METALLOPROTEASE"/>
    <property type="match status" value="1"/>
</dbReference>
<comment type="cofactor">
    <cofactor evidence="13">
        <name>Zn(2+)</name>
        <dbReference type="ChEBI" id="CHEBI:29105"/>
    </cofactor>
    <text evidence="13">Binds 1 zinc ion per subunit.</text>
</comment>
<dbReference type="InterPro" id="IPR034016">
    <property type="entry name" value="M1_APN-typ"/>
</dbReference>
<keyword evidence="20" id="KW-1185">Reference proteome</keyword>
<keyword evidence="4 16" id="KW-0812">Transmembrane</keyword>
<dbReference type="Gene3D" id="2.60.40.1730">
    <property type="entry name" value="tricorn interacting facor f3 domain"/>
    <property type="match status" value="1"/>
</dbReference>
<keyword evidence="3" id="KW-0645">Protease</keyword>
<evidence type="ECO:0000256" key="7">
    <source>
        <dbReference type="ARBA" id="ARBA00022833"/>
    </source>
</evidence>
<comment type="caution">
    <text evidence="19">The sequence shown here is derived from an EMBL/GenBank/DDBJ whole genome shotgun (WGS) entry which is preliminary data.</text>
</comment>
<dbReference type="EMBL" id="JAATIS010001241">
    <property type="protein sequence ID" value="KAG2466834.1"/>
    <property type="molecule type" value="Genomic_DNA"/>
</dbReference>
<feature type="non-terminal residue" evidence="19">
    <location>
        <position position="608"/>
    </location>
</feature>
<keyword evidence="7 13" id="KW-0862">Zinc</keyword>
<keyword evidence="6" id="KW-0378">Hydrolase</keyword>
<evidence type="ECO:0000313" key="20">
    <source>
        <dbReference type="Proteomes" id="UP000886611"/>
    </source>
</evidence>
<dbReference type="GO" id="GO:0070006">
    <property type="term" value="F:metalloaminopeptidase activity"/>
    <property type="evidence" value="ECO:0007669"/>
    <property type="project" value="TreeGrafter"/>
</dbReference>
<evidence type="ECO:0000256" key="8">
    <source>
        <dbReference type="ARBA" id="ARBA00022968"/>
    </source>
</evidence>
<evidence type="ECO:0000256" key="5">
    <source>
        <dbReference type="ARBA" id="ARBA00022723"/>
    </source>
</evidence>
<name>A0A8X7XFR0_POLSE</name>
<accession>A0A8X7XFR0</accession>
<evidence type="ECO:0000256" key="13">
    <source>
        <dbReference type="PIRSR" id="PIRSR634016-3"/>
    </source>
</evidence>
<evidence type="ECO:0000256" key="6">
    <source>
        <dbReference type="ARBA" id="ARBA00022801"/>
    </source>
</evidence>
<dbReference type="GO" id="GO:0042277">
    <property type="term" value="F:peptide binding"/>
    <property type="evidence" value="ECO:0007669"/>
    <property type="project" value="TreeGrafter"/>
</dbReference>
<dbReference type="GO" id="GO:0043171">
    <property type="term" value="P:peptide catabolic process"/>
    <property type="evidence" value="ECO:0007669"/>
    <property type="project" value="TreeGrafter"/>
</dbReference>
<feature type="domain" description="ERAP1-like C-terminal" evidence="17">
    <location>
        <begin position="428"/>
        <end position="607"/>
    </location>
</feature>
<feature type="domain" description="Aminopeptidase N-like N-terminal" evidence="18">
    <location>
        <begin position="161"/>
        <end position="344"/>
    </location>
</feature>
<evidence type="ECO:0000256" key="11">
    <source>
        <dbReference type="ARBA" id="ARBA00023136"/>
    </source>
</evidence>
<dbReference type="PRINTS" id="PR00756">
    <property type="entry name" value="ALADIPTASE"/>
</dbReference>
<dbReference type="GO" id="GO:0008270">
    <property type="term" value="F:zinc ion binding"/>
    <property type="evidence" value="ECO:0007669"/>
    <property type="project" value="InterPro"/>
</dbReference>
<keyword evidence="5 13" id="KW-0479">Metal-binding</keyword>
<evidence type="ECO:0000259" key="18">
    <source>
        <dbReference type="Pfam" id="PF17900"/>
    </source>
</evidence>
<evidence type="ECO:0000256" key="4">
    <source>
        <dbReference type="ARBA" id="ARBA00022692"/>
    </source>
</evidence>
<dbReference type="PANTHER" id="PTHR11533:SF42">
    <property type="entry name" value="LEUCYL-CYSTINYL AMINOPEPTIDASE"/>
    <property type="match status" value="1"/>
</dbReference>
<evidence type="ECO:0000256" key="12">
    <source>
        <dbReference type="ARBA" id="ARBA00023180"/>
    </source>
</evidence>
<evidence type="ECO:0000256" key="10">
    <source>
        <dbReference type="ARBA" id="ARBA00023049"/>
    </source>
</evidence>
<dbReference type="GO" id="GO:0006508">
    <property type="term" value="P:proteolysis"/>
    <property type="evidence" value="ECO:0007669"/>
    <property type="project" value="UniProtKB-KW"/>
</dbReference>
<dbReference type="GO" id="GO:0008217">
    <property type="term" value="P:regulation of blood pressure"/>
    <property type="evidence" value="ECO:0007669"/>
    <property type="project" value="TreeGrafter"/>
</dbReference>
<evidence type="ECO:0000259" key="17">
    <source>
        <dbReference type="Pfam" id="PF11838"/>
    </source>
</evidence>
<keyword evidence="10" id="KW-0482">Metalloprotease</keyword>
<dbReference type="SUPFAM" id="SSF63737">
    <property type="entry name" value="Leukotriene A4 hydrolase N-terminal domain"/>
    <property type="match status" value="1"/>
</dbReference>
<dbReference type="GO" id="GO:0005737">
    <property type="term" value="C:cytoplasm"/>
    <property type="evidence" value="ECO:0007669"/>
    <property type="project" value="TreeGrafter"/>
</dbReference>
<proteinExistence type="inferred from homology"/>
<dbReference type="InterPro" id="IPR001930">
    <property type="entry name" value="Peptidase_M1"/>
</dbReference>
<evidence type="ECO:0000256" key="16">
    <source>
        <dbReference type="SAM" id="Phobius"/>
    </source>
</evidence>
<evidence type="ECO:0000256" key="3">
    <source>
        <dbReference type="ARBA" id="ARBA00022670"/>
    </source>
</evidence>
<dbReference type="FunFam" id="2.60.40.1730:FF:000001">
    <property type="entry name" value="Leucyl-cystinyl aminopeptidase"/>
    <property type="match status" value="1"/>
</dbReference>
<dbReference type="Pfam" id="PF11838">
    <property type="entry name" value="ERAP1_C"/>
    <property type="match status" value="1"/>
</dbReference>
<evidence type="ECO:0000256" key="2">
    <source>
        <dbReference type="ARBA" id="ARBA00010136"/>
    </source>
</evidence>
<feature type="transmembrane region" description="Helical" evidence="16">
    <location>
        <begin position="98"/>
        <end position="118"/>
    </location>
</feature>
<feature type="non-terminal residue" evidence="19">
    <location>
        <position position="1"/>
    </location>
</feature>
<evidence type="ECO:0000256" key="15">
    <source>
        <dbReference type="SAM" id="MobiDB-lite"/>
    </source>
</evidence>
<keyword evidence="8" id="KW-0735">Signal-anchor</keyword>
<feature type="binding site" evidence="13">
    <location>
        <position position="381"/>
    </location>
    <ligand>
        <name>Zn(2+)</name>
        <dbReference type="ChEBI" id="CHEBI:29105"/>
        <note>catalytic</note>
    </ligand>
</feature>
<keyword evidence="9 16" id="KW-1133">Transmembrane helix</keyword>
<protein>
    <submittedName>
        <fullName evidence="19">LCAP aminopeptidase</fullName>
    </submittedName>
</protein>
<keyword evidence="11 16" id="KW-0472">Membrane</keyword>
<comment type="similarity">
    <text evidence="2">Belongs to the peptidase M1 family.</text>
</comment>
<gene>
    <name evidence="19" type="primary">Lnpep_0</name>
    <name evidence="19" type="ORF">GTO96_0020331</name>
</gene>
<dbReference type="CDD" id="cd09601">
    <property type="entry name" value="M1_APN-Q_like"/>
    <property type="match status" value="1"/>
</dbReference>
<dbReference type="GO" id="GO:0005886">
    <property type="term" value="C:plasma membrane"/>
    <property type="evidence" value="ECO:0007669"/>
    <property type="project" value="TreeGrafter"/>
</dbReference>
<dbReference type="InterPro" id="IPR045357">
    <property type="entry name" value="Aminopeptidase_N-like_N"/>
</dbReference>